<evidence type="ECO:0000256" key="1">
    <source>
        <dbReference type="SAM" id="SignalP"/>
    </source>
</evidence>
<dbReference type="Proteomes" id="UP000468735">
    <property type="component" value="Unassembled WGS sequence"/>
</dbReference>
<proteinExistence type="predicted"/>
<sequence>MKLRTKRTATVLFAAGAAAALTAGLAPAASAAPAAPVRAADDPIPTFDFSDCPKLPDGAKKEASYCINVVVTSGKLITGNIANDVTEPIKITYSSVVMADNTYKTVFGAMRTKESKMKDGIFKDPFTEVWGKAEYVGGFTVQRFNITMDIKMNLTRPFLLVGGCSIGSNTNPIKLKLITGTTNPPPPNTPITGKRYTVLSTNPHVASLTHVDNSFEVPGATGCWLDTPLRLVSGLVNSQAGLPSVPGKNTVIFNEYLSQRSYAELS</sequence>
<dbReference type="EMBL" id="WBMT01000012">
    <property type="protein sequence ID" value="KAB2346078.1"/>
    <property type="molecule type" value="Genomic_DNA"/>
</dbReference>
<dbReference type="RefSeq" id="WP_151564208.1">
    <property type="nucleotide sequence ID" value="NZ_WBMT01000012.1"/>
</dbReference>
<dbReference type="PROSITE" id="PS51318">
    <property type="entry name" value="TAT"/>
    <property type="match status" value="1"/>
</dbReference>
<feature type="signal peptide" evidence="1">
    <location>
        <begin position="1"/>
        <end position="31"/>
    </location>
</feature>
<reference evidence="2 3" key="1">
    <citation type="submission" date="2019-09" db="EMBL/GenBank/DDBJ databases">
        <title>Actinomadura physcomitrii sp. nov., a novel actinomycete isolated from moss [Physcomitrium sphaericum (Ludw) Fuernr].</title>
        <authorList>
            <person name="Zhuang X."/>
            <person name="Liu C."/>
        </authorList>
    </citation>
    <scope>NUCLEOTIDE SEQUENCE [LARGE SCALE GENOMIC DNA]</scope>
    <source>
        <strain evidence="2 3">HMC1</strain>
    </source>
</reference>
<evidence type="ECO:0008006" key="4">
    <source>
        <dbReference type="Google" id="ProtNLM"/>
    </source>
</evidence>
<organism evidence="2 3">
    <name type="scientific">Actinomadura rudentiformis</name>
    <dbReference type="NCBI Taxonomy" id="359158"/>
    <lineage>
        <taxon>Bacteria</taxon>
        <taxon>Bacillati</taxon>
        <taxon>Actinomycetota</taxon>
        <taxon>Actinomycetes</taxon>
        <taxon>Streptosporangiales</taxon>
        <taxon>Thermomonosporaceae</taxon>
        <taxon>Actinomadura</taxon>
    </lineage>
</organism>
<protein>
    <recommendedName>
        <fullName evidence="4">Secreted protein</fullName>
    </recommendedName>
</protein>
<accession>A0A6H9YKF6</accession>
<name>A0A6H9YKF6_9ACTN</name>
<dbReference type="AlphaFoldDB" id="A0A6H9YKF6"/>
<feature type="chain" id="PRO_5026051532" description="Secreted protein" evidence="1">
    <location>
        <begin position="32"/>
        <end position="266"/>
    </location>
</feature>
<keyword evidence="1" id="KW-0732">Signal</keyword>
<comment type="caution">
    <text evidence="2">The sequence shown here is derived from an EMBL/GenBank/DDBJ whole genome shotgun (WGS) entry which is preliminary data.</text>
</comment>
<dbReference type="InterPro" id="IPR006311">
    <property type="entry name" value="TAT_signal"/>
</dbReference>
<gene>
    <name evidence="2" type="ORF">F8566_25605</name>
</gene>
<evidence type="ECO:0000313" key="2">
    <source>
        <dbReference type="EMBL" id="KAB2346078.1"/>
    </source>
</evidence>
<evidence type="ECO:0000313" key="3">
    <source>
        <dbReference type="Proteomes" id="UP000468735"/>
    </source>
</evidence>
<keyword evidence="3" id="KW-1185">Reference proteome</keyword>
<dbReference type="OrthoDB" id="4461339at2"/>